<dbReference type="InterPro" id="IPR036322">
    <property type="entry name" value="WD40_repeat_dom_sf"/>
</dbReference>
<dbReference type="SUPFAM" id="SSF48371">
    <property type="entry name" value="ARM repeat"/>
    <property type="match status" value="1"/>
</dbReference>
<keyword evidence="2" id="KW-0677">Repeat</keyword>
<dbReference type="InterPro" id="IPR016024">
    <property type="entry name" value="ARM-type_fold"/>
</dbReference>
<feature type="domain" description="Small-subunit processome Utp12" evidence="6">
    <location>
        <begin position="294"/>
        <end position="395"/>
    </location>
</feature>
<dbReference type="InterPro" id="IPR052414">
    <property type="entry name" value="U3_snoRNA-assoc_WDR"/>
</dbReference>
<organism evidence="7 8">
    <name type="scientific">Staurois parvus</name>
    <dbReference type="NCBI Taxonomy" id="386267"/>
    <lineage>
        <taxon>Eukaryota</taxon>
        <taxon>Metazoa</taxon>
        <taxon>Chordata</taxon>
        <taxon>Craniata</taxon>
        <taxon>Vertebrata</taxon>
        <taxon>Euteleostomi</taxon>
        <taxon>Amphibia</taxon>
        <taxon>Batrachia</taxon>
        <taxon>Anura</taxon>
        <taxon>Neobatrachia</taxon>
        <taxon>Ranoidea</taxon>
        <taxon>Ranidae</taxon>
        <taxon>Staurois</taxon>
    </lineage>
</organism>
<sequence length="485" mass="53582">MEKCCCLRGRTIKLWDLETKNLTAQFTGHSSAVTSLIFIRPPGESHSSSDTMGLHFLSGAVHDRLISVWQVRADKEKDAVLSFTLSESPVAIDLAPSISKDEPLKLAVVCKDGQMHLFQHVLNGNHKKPVAPTSTVQIATSGSDESSTPKPVPILSAAIYPDGESILLYYGSTMQPVIEKVALRTDERHVCLVRDTHKSVSLRKEVAVTKIKTPVVHKDTNVLVPGAPGHSAALSVTPRSQKRDGKRKPDDKEATIEERLGAMDIDHPKVKSKRGLPQADNFAVLLVQGLESSDPHILNKVLQTTKDSFIKNTVLRIPVYAVIPLIHELTKRLQGHPTSAMVMVRWMKMVLLNHASYLSSLPDLAPQLGSLYQLMETRVKTLHKMSRLNGKLYLLVTQVTASEISQRIQTNQEPTVVYEEESSDEESVEDEEENADSDDNWEEEAEVDDEDDGESEESGDSDEDMNVDKVNGDSDGDPGNESEEE</sequence>
<dbReference type="Pfam" id="PF04003">
    <property type="entry name" value="Utp12"/>
    <property type="match status" value="1"/>
</dbReference>
<dbReference type="InterPro" id="IPR007148">
    <property type="entry name" value="SSU_processome_Utp12"/>
</dbReference>
<keyword evidence="8" id="KW-1185">Reference proteome</keyword>
<dbReference type="PANTHER" id="PTHR44267">
    <property type="entry name" value="WD REPEAT-CONTAINING PROTEIN 43"/>
    <property type="match status" value="1"/>
</dbReference>
<dbReference type="Gene3D" id="2.130.10.10">
    <property type="entry name" value="YVTN repeat-like/Quinoprotein amine dehydrogenase"/>
    <property type="match status" value="1"/>
</dbReference>
<feature type="compositionally biased region" description="Basic and acidic residues" evidence="5">
    <location>
        <begin position="241"/>
        <end position="254"/>
    </location>
</feature>
<feature type="region of interest" description="Disordered" evidence="5">
    <location>
        <begin position="408"/>
        <end position="485"/>
    </location>
</feature>
<gene>
    <name evidence="7" type="ORF">SPARVUS_LOCUS5687062</name>
</gene>
<keyword evidence="3" id="KW-0539">Nucleus</keyword>
<dbReference type="EMBL" id="CATNWA010012223">
    <property type="protein sequence ID" value="CAI9562996.1"/>
    <property type="molecule type" value="Genomic_DNA"/>
</dbReference>
<accession>A0ABN9CV69</accession>
<evidence type="ECO:0000256" key="5">
    <source>
        <dbReference type="SAM" id="MobiDB-lite"/>
    </source>
</evidence>
<dbReference type="SUPFAM" id="SSF50978">
    <property type="entry name" value="WD40 repeat-like"/>
    <property type="match status" value="1"/>
</dbReference>
<feature type="region of interest" description="Disordered" evidence="5">
    <location>
        <begin position="226"/>
        <end position="254"/>
    </location>
</feature>
<reference evidence="7" key="1">
    <citation type="submission" date="2023-05" db="EMBL/GenBank/DDBJ databases">
        <authorList>
            <person name="Stuckert A."/>
        </authorList>
    </citation>
    <scope>NUCLEOTIDE SEQUENCE</scope>
</reference>
<evidence type="ECO:0000313" key="8">
    <source>
        <dbReference type="Proteomes" id="UP001162483"/>
    </source>
</evidence>
<comment type="subcellular location">
    <subcellularLocation>
        <location evidence="1">Nucleus</location>
    </subcellularLocation>
</comment>
<evidence type="ECO:0000256" key="3">
    <source>
        <dbReference type="ARBA" id="ARBA00023242"/>
    </source>
</evidence>
<dbReference type="Proteomes" id="UP001162483">
    <property type="component" value="Unassembled WGS sequence"/>
</dbReference>
<feature type="compositionally biased region" description="Acidic residues" evidence="5">
    <location>
        <begin position="418"/>
        <end position="465"/>
    </location>
</feature>
<evidence type="ECO:0000256" key="2">
    <source>
        <dbReference type="ARBA" id="ARBA00022737"/>
    </source>
</evidence>
<name>A0ABN9CV69_9NEOB</name>
<evidence type="ECO:0000313" key="7">
    <source>
        <dbReference type="EMBL" id="CAI9562996.1"/>
    </source>
</evidence>
<comment type="similarity">
    <text evidence="4">Belongs to the UTP5 family.</text>
</comment>
<proteinExistence type="inferred from homology"/>
<evidence type="ECO:0000256" key="1">
    <source>
        <dbReference type="ARBA" id="ARBA00004123"/>
    </source>
</evidence>
<evidence type="ECO:0000259" key="6">
    <source>
        <dbReference type="Pfam" id="PF04003"/>
    </source>
</evidence>
<protein>
    <recommendedName>
        <fullName evidence="6">Small-subunit processome Utp12 domain-containing protein</fullName>
    </recommendedName>
</protein>
<dbReference type="InterPro" id="IPR015943">
    <property type="entry name" value="WD40/YVTN_repeat-like_dom_sf"/>
</dbReference>
<comment type="caution">
    <text evidence="7">The sequence shown here is derived from an EMBL/GenBank/DDBJ whole genome shotgun (WGS) entry which is preliminary data.</text>
</comment>
<evidence type="ECO:0000256" key="4">
    <source>
        <dbReference type="ARBA" id="ARBA00038335"/>
    </source>
</evidence>
<feature type="compositionally biased region" description="Acidic residues" evidence="5">
    <location>
        <begin position="474"/>
        <end position="485"/>
    </location>
</feature>
<dbReference type="PANTHER" id="PTHR44267:SF1">
    <property type="entry name" value="WD REPEAT-CONTAINING PROTEIN 43"/>
    <property type="match status" value="1"/>
</dbReference>